<dbReference type="Proteomes" id="UP000288892">
    <property type="component" value="Unassembled WGS sequence"/>
</dbReference>
<evidence type="ECO:0000256" key="1">
    <source>
        <dbReference type="PROSITE-ProRule" id="PRU00182"/>
    </source>
</evidence>
<accession>A0A444JGH1</accession>
<dbReference type="Gene3D" id="3.10.290.10">
    <property type="entry name" value="RNA-binding S4 domain"/>
    <property type="match status" value="1"/>
</dbReference>
<evidence type="ECO:0000313" key="2">
    <source>
        <dbReference type="EMBL" id="RWX52175.1"/>
    </source>
</evidence>
<dbReference type="GO" id="GO:0003723">
    <property type="term" value="F:RNA binding"/>
    <property type="evidence" value="ECO:0007669"/>
    <property type="project" value="UniProtKB-KW"/>
</dbReference>
<evidence type="ECO:0000313" key="3">
    <source>
        <dbReference type="Proteomes" id="UP000288892"/>
    </source>
</evidence>
<reference evidence="2 3" key="1">
    <citation type="submission" date="2017-01" db="EMBL/GenBank/DDBJ databases">
        <title>The cable genome- insights into the physiology and evolution of filamentous bacteria capable of sulfide oxidation via long distance electron transfer.</title>
        <authorList>
            <person name="Schreiber L."/>
            <person name="Bjerg J.T."/>
            <person name="Boggild A."/>
            <person name="Van De Vossenberg J."/>
            <person name="Meysman F."/>
            <person name="Nielsen L.P."/>
            <person name="Schramm A."/>
            <person name="Kjeldsen K.U."/>
        </authorList>
    </citation>
    <scope>NUCLEOTIDE SEQUENCE [LARGE SCALE GENOMIC DNA]</scope>
    <source>
        <strain evidence="2">A5</strain>
    </source>
</reference>
<sequence length="74" mass="8374">MTDQSITISIRDEYIELYKLLKLADLASSGGEAKYMISEGLVRVNGEPESRKRRKTRVDETVQCNGVEIRVIAE</sequence>
<dbReference type="InterPro" id="IPR036986">
    <property type="entry name" value="S4_RNA-bd_sf"/>
</dbReference>
<keyword evidence="3" id="KW-1185">Reference proteome</keyword>
<gene>
    <name evidence="2" type="ORF">VU01_10329</name>
</gene>
<name>A0A444JGH1_9BACT</name>
<protein>
    <submittedName>
        <fullName evidence="2">Ribosome-associated protein</fullName>
    </submittedName>
</protein>
<comment type="caution">
    <text evidence="2">The sequence shown here is derived from an EMBL/GenBank/DDBJ whole genome shotgun (WGS) entry which is preliminary data.</text>
</comment>
<dbReference type="EMBL" id="MTKS01000032">
    <property type="protein sequence ID" value="RWX52175.1"/>
    <property type="molecule type" value="Genomic_DNA"/>
</dbReference>
<dbReference type="PROSITE" id="PS50889">
    <property type="entry name" value="S4"/>
    <property type="match status" value="1"/>
</dbReference>
<dbReference type="CDD" id="cd00165">
    <property type="entry name" value="S4"/>
    <property type="match status" value="1"/>
</dbReference>
<dbReference type="SUPFAM" id="SSF55174">
    <property type="entry name" value="Alpha-L RNA-binding motif"/>
    <property type="match status" value="1"/>
</dbReference>
<dbReference type="AlphaFoldDB" id="A0A444JGH1"/>
<proteinExistence type="predicted"/>
<organism evidence="2 3">
    <name type="scientific">Candidatus Electrothrix marina</name>
    <dbReference type="NCBI Taxonomy" id="1859130"/>
    <lineage>
        <taxon>Bacteria</taxon>
        <taxon>Pseudomonadati</taxon>
        <taxon>Thermodesulfobacteriota</taxon>
        <taxon>Desulfobulbia</taxon>
        <taxon>Desulfobulbales</taxon>
        <taxon>Desulfobulbaceae</taxon>
        <taxon>Candidatus Electrothrix</taxon>
    </lineage>
</organism>
<keyword evidence="1" id="KW-0694">RNA-binding</keyword>
<dbReference type="Pfam" id="PF13275">
    <property type="entry name" value="S4_2"/>
    <property type="match status" value="1"/>
</dbReference>